<name>A0A9D3U873_9ROSI</name>
<dbReference type="AlphaFoldDB" id="A0A9D3U873"/>
<dbReference type="EMBL" id="JAIQCV010000013">
    <property type="protein sequence ID" value="KAH1031856.1"/>
    <property type="molecule type" value="Genomic_DNA"/>
</dbReference>
<dbReference type="OrthoDB" id="1934939at2759"/>
<organism evidence="1 2">
    <name type="scientific">Gossypium stocksii</name>
    <dbReference type="NCBI Taxonomy" id="47602"/>
    <lineage>
        <taxon>Eukaryota</taxon>
        <taxon>Viridiplantae</taxon>
        <taxon>Streptophyta</taxon>
        <taxon>Embryophyta</taxon>
        <taxon>Tracheophyta</taxon>
        <taxon>Spermatophyta</taxon>
        <taxon>Magnoliopsida</taxon>
        <taxon>eudicotyledons</taxon>
        <taxon>Gunneridae</taxon>
        <taxon>Pentapetalae</taxon>
        <taxon>rosids</taxon>
        <taxon>malvids</taxon>
        <taxon>Malvales</taxon>
        <taxon>Malvaceae</taxon>
        <taxon>Malvoideae</taxon>
        <taxon>Gossypium</taxon>
    </lineage>
</organism>
<keyword evidence="2" id="KW-1185">Reference proteome</keyword>
<gene>
    <name evidence="1" type="ORF">J1N35_044030</name>
</gene>
<sequence>MGVQNDHVQYSFIDNRLRSLVDLYEWAHKFAKVKSLEILPKPSSMRHSTRRSNSRDKCTFYDDVRHKTEDCFTLKDAIEEVVRNDELVSLLIRVFPNRARVREAILRINRRLGEGTPQGCHVYLFTQEATSKEEVEDYPMAYKGINDYSGKKSLQNYNGKLREVVIPVEICMHSHRTTYFDENANQKAMKLNLNLIDEVKEVLKIKNTTHSQQVVYYYNYKVKNKQFQVDDLILRNTEAILLALQQRKMAPRWREHIKL</sequence>
<reference evidence="1 2" key="1">
    <citation type="journal article" date="2021" name="Plant Biotechnol. J.">
        <title>Multi-omics assisted identification of the key and species-specific regulatory components of drought-tolerant mechanisms in Gossypium stocksii.</title>
        <authorList>
            <person name="Yu D."/>
            <person name="Ke L."/>
            <person name="Zhang D."/>
            <person name="Wu Y."/>
            <person name="Sun Y."/>
            <person name="Mei J."/>
            <person name="Sun J."/>
            <person name="Sun Y."/>
        </authorList>
    </citation>
    <scope>NUCLEOTIDE SEQUENCE [LARGE SCALE GENOMIC DNA]</scope>
    <source>
        <strain evidence="2">cv. E1</strain>
        <tissue evidence="1">Leaf</tissue>
    </source>
</reference>
<protein>
    <submittedName>
        <fullName evidence="1">Uncharacterized protein</fullName>
    </submittedName>
</protein>
<evidence type="ECO:0000313" key="2">
    <source>
        <dbReference type="Proteomes" id="UP000828251"/>
    </source>
</evidence>
<dbReference type="Proteomes" id="UP000828251">
    <property type="component" value="Unassembled WGS sequence"/>
</dbReference>
<proteinExistence type="predicted"/>
<accession>A0A9D3U873</accession>
<comment type="caution">
    <text evidence="1">The sequence shown here is derived from an EMBL/GenBank/DDBJ whole genome shotgun (WGS) entry which is preliminary data.</text>
</comment>
<evidence type="ECO:0000313" key="1">
    <source>
        <dbReference type="EMBL" id="KAH1031856.1"/>
    </source>
</evidence>